<dbReference type="InterPro" id="IPR017978">
    <property type="entry name" value="GPCR_3_C"/>
</dbReference>
<reference evidence="14" key="1">
    <citation type="thesis" date="2020" institute="ProQuest LLC" country="789 East Eisenhower Parkway, Ann Arbor, MI, USA">
        <title>Comparative Genomics and Chromosome Evolution.</title>
        <authorList>
            <person name="Mudd A.B."/>
        </authorList>
    </citation>
    <scope>NUCLEOTIDE SEQUENCE</scope>
    <source>
        <strain evidence="14">1538</strain>
        <tissue evidence="14">Blood</tissue>
    </source>
</reference>
<keyword evidence="6 12" id="KW-1133">Transmembrane helix</keyword>
<dbReference type="InterPro" id="IPR038550">
    <property type="entry name" value="GPCR_3_9-Cys_sf"/>
</dbReference>
<keyword evidence="3" id="KW-1003">Cell membrane</keyword>
<dbReference type="PROSITE" id="PS00981">
    <property type="entry name" value="G_PROTEIN_RECEP_F3_3"/>
    <property type="match status" value="1"/>
</dbReference>
<evidence type="ECO:0000256" key="2">
    <source>
        <dbReference type="ARBA" id="ARBA00007242"/>
    </source>
</evidence>
<comment type="caution">
    <text evidence="14">The sequence shown here is derived from an EMBL/GenBank/DDBJ whole genome shotgun (WGS) entry which is preliminary data.</text>
</comment>
<dbReference type="GO" id="GO:0004930">
    <property type="term" value="F:G protein-coupled receptor activity"/>
    <property type="evidence" value="ECO:0007669"/>
    <property type="project" value="UniProtKB-KW"/>
</dbReference>
<keyword evidence="5" id="KW-0732">Signal</keyword>
<dbReference type="InterPro" id="IPR011500">
    <property type="entry name" value="GPCR_3_9-Cys_dom"/>
</dbReference>
<evidence type="ECO:0000256" key="5">
    <source>
        <dbReference type="ARBA" id="ARBA00022729"/>
    </source>
</evidence>
<proteinExistence type="inferred from homology"/>
<protein>
    <recommendedName>
        <fullName evidence="13">G-protein coupled receptors family 3 profile domain-containing protein</fullName>
    </recommendedName>
</protein>
<dbReference type="AlphaFoldDB" id="A0AAV2ZQX6"/>
<dbReference type="FunFam" id="2.10.50.30:FF:000002">
    <property type="entry name" value="Vomeronasal 2 receptor, h1"/>
    <property type="match status" value="1"/>
</dbReference>
<dbReference type="Pfam" id="PF00003">
    <property type="entry name" value="7tm_3"/>
    <property type="match status" value="1"/>
</dbReference>
<keyword evidence="9" id="KW-0675">Receptor</keyword>
<sequence>MYLFKYFDVCLFKLFLISPYLCSIFQEKYQVALTLLFATEEINKNGDLLPNISLGFHLFESYWNEAKTLEAYMRILTGGGFLIPNYRCKNQGHLMAVAGFASSILSVLVAETFGMFGYPQISYGATDPLLSDTQKFPYFFRTVPSAIHLQNIVNLVLKYFGWKWVGILHSDSESNENAIQTIKASIIHGGGCIAFIKKFLSSTKYLNSEYVRIAHIITASSATVIVFWADLEFTYELYLLLHKLPISKKVWIFLTDMGHLLTPTIDNLDLSPFHGNLGIQLMKHEVPGLMEFLWNTTLEQYDNTNFIILFKSSMYHCNQHKGKVLYHTCRHDLEKKKKLMGAETLVESYCLYNAIYALAYALQDLLTSRYCHNIGATIKNYVNTSRFTSLQLKFFLKRVNFTNTARELIYFDKYGDAAGDYDLVNWISNHKKKLRSLHVGKLTFTDIFVDESAVVWPVYFNQVLPRSVCSPSCGPGFRKTIQPGKEVCCYDCVPCPTGKITNQTDMIHCLKCHKEQWPNKNKDKCVQKQITYLSYQELLGGFLAISAVVLSVNSFFILAIFIHYKNTSVIKATNRKLSLVLLLSLTVTFSSCLVFIGIPRKITCMLRQPIFGMSFAVSVSSLLAKTILVVLAFHATKPGGQMRRFIGQKFPCLLVGLSSFLQALICAVWIGTGPPMPIHDFHSHPGYIIIECEERLGLYIMLAFIGCLALGCLVIAVLARNLPSAYNEAKYITFSMLVFFSVWVTFIPTYISTKGKYTIAVELFAILVSGAGVQVCIFFPKCYIIFCKPSKTRAAYIKSTNLKVPRKCISQRQQ</sequence>
<dbReference type="PRINTS" id="PR01535">
    <property type="entry name" value="VOMERONASL2R"/>
</dbReference>
<accession>A0AAV2ZQX6</accession>
<dbReference type="FunFam" id="3.40.50.2300:FF:000024">
    <property type="entry name" value="Vomeronasal 2, receptor 73"/>
    <property type="match status" value="1"/>
</dbReference>
<keyword evidence="7" id="KW-0297">G-protein coupled receptor</keyword>
<feature type="transmembrane region" description="Helical" evidence="12">
    <location>
        <begin position="576"/>
        <end position="598"/>
    </location>
</feature>
<evidence type="ECO:0000313" key="15">
    <source>
        <dbReference type="Proteomes" id="UP001181693"/>
    </source>
</evidence>
<feature type="transmembrane region" description="Helical" evidence="12">
    <location>
        <begin position="653"/>
        <end position="676"/>
    </location>
</feature>
<evidence type="ECO:0000313" key="14">
    <source>
        <dbReference type="EMBL" id="DBA20776.1"/>
    </source>
</evidence>
<gene>
    <name evidence="14" type="ORF">GDO54_017521</name>
</gene>
<dbReference type="EMBL" id="DYDO01000007">
    <property type="protein sequence ID" value="DBA20776.1"/>
    <property type="molecule type" value="Genomic_DNA"/>
</dbReference>
<organism evidence="14 15">
    <name type="scientific">Pyxicephalus adspersus</name>
    <name type="common">African bullfrog</name>
    <dbReference type="NCBI Taxonomy" id="30357"/>
    <lineage>
        <taxon>Eukaryota</taxon>
        <taxon>Metazoa</taxon>
        <taxon>Chordata</taxon>
        <taxon>Craniata</taxon>
        <taxon>Vertebrata</taxon>
        <taxon>Euteleostomi</taxon>
        <taxon>Amphibia</taxon>
        <taxon>Batrachia</taxon>
        <taxon>Anura</taxon>
        <taxon>Neobatrachia</taxon>
        <taxon>Ranoidea</taxon>
        <taxon>Pyxicephalidae</taxon>
        <taxon>Pyxicephalinae</taxon>
        <taxon>Pyxicephalus</taxon>
    </lineage>
</organism>
<keyword evidence="10" id="KW-0325">Glycoprotein</keyword>
<evidence type="ECO:0000256" key="7">
    <source>
        <dbReference type="ARBA" id="ARBA00023040"/>
    </source>
</evidence>
<keyword evidence="8 12" id="KW-0472">Membrane</keyword>
<dbReference type="SUPFAM" id="SSF53822">
    <property type="entry name" value="Periplasmic binding protein-like I"/>
    <property type="match status" value="1"/>
</dbReference>
<evidence type="ECO:0000256" key="12">
    <source>
        <dbReference type="SAM" id="Phobius"/>
    </source>
</evidence>
<dbReference type="Pfam" id="PF01094">
    <property type="entry name" value="ANF_receptor"/>
    <property type="match status" value="1"/>
</dbReference>
<dbReference type="PRINTS" id="PR00248">
    <property type="entry name" value="GPCRMGR"/>
</dbReference>
<evidence type="ECO:0000256" key="11">
    <source>
        <dbReference type="ARBA" id="ARBA00023224"/>
    </source>
</evidence>
<dbReference type="PANTHER" id="PTHR24061">
    <property type="entry name" value="CALCIUM-SENSING RECEPTOR-RELATED"/>
    <property type="match status" value="1"/>
</dbReference>
<evidence type="ECO:0000256" key="1">
    <source>
        <dbReference type="ARBA" id="ARBA00004651"/>
    </source>
</evidence>
<feature type="transmembrane region" description="Helical" evidence="12">
    <location>
        <begin position="696"/>
        <end position="719"/>
    </location>
</feature>
<dbReference type="GO" id="GO:0005886">
    <property type="term" value="C:plasma membrane"/>
    <property type="evidence" value="ECO:0007669"/>
    <property type="project" value="UniProtKB-SubCell"/>
</dbReference>
<name>A0AAV2ZQX6_PYXAD</name>
<feature type="domain" description="G-protein coupled receptors family 3 profile" evidence="13">
    <location>
        <begin position="539"/>
        <end position="801"/>
    </location>
</feature>
<dbReference type="InterPro" id="IPR028082">
    <property type="entry name" value="Peripla_BP_I"/>
</dbReference>
<keyword evidence="11" id="KW-0807">Transducer</keyword>
<dbReference type="PANTHER" id="PTHR24061:SF599">
    <property type="entry name" value="G-PROTEIN COUPLED RECEPTORS FAMILY 3 PROFILE DOMAIN-CONTAINING PROTEIN"/>
    <property type="match status" value="1"/>
</dbReference>
<dbReference type="Gene3D" id="3.40.50.2300">
    <property type="match status" value="2"/>
</dbReference>
<evidence type="ECO:0000256" key="4">
    <source>
        <dbReference type="ARBA" id="ARBA00022692"/>
    </source>
</evidence>
<dbReference type="InterPro" id="IPR017979">
    <property type="entry name" value="GPCR_3_CS"/>
</dbReference>
<evidence type="ECO:0000259" key="13">
    <source>
        <dbReference type="PROSITE" id="PS50259"/>
    </source>
</evidence>
<feature type="transmembrane region" description="Helical" evidence="12">
    <location>
        <begin position="610"/>
        <end position="633"/>
    </location>
</feature>
<feature type="transmembrane region" description="Helical" evidence="12">
    <location>
        <begin position="731"/>
        <end position="751"/>
    </location>
</feature>
<dbReference type="Gene3D" id="2.10.50.30">
    <property type="entry name" value="GPCR, family 3, nine cysteines domain"/>
    <property type="match status" value="1"/>
</dbReference>
<feature type="transmembrane region" description="Helical" evidence="12">
    <location>
        <begin position="538"/>
        <end position="564"/>
    </location>
</feature>
<evidence type="ECO:0000256" key="3">
    <source>
        <dbReference type="ARBA" id="ARBA00022475"/>
    </source>
</evidence>
<dbReference type="InterPro" id="IPR004073">
    <property type="entry name" value="GPCR_3_vmron_rcpt_2"/>
</dbReference>
<evidence type="ECO:0000256" key="9">
    <source>
        <dbReference type="ARBA" id="ARBA00023170"/>
    </source>
</evidence>
<evidence type="ECO:0000256" key="10">
    <source>
        <dbReference type="ARBA" id="ARBA00023180"/>
    </source>
</evidence>
<comment type="subcellular location">
    <subcellularLocation>
        <location evidence="1">Cell membrane</location>
        <topology evidence="1">Multi-pass membrane protein</topology>
    </subcellularLocation>
</comment>
<dbReference type="InterPro" id="IPR000068">
    <property type="entry name" value="GPCR_3_Ca_sens_rcpt-rel"/>
</dbReference>
<evidence type="ECO:0000256" key="8">
    <source>
        <dbReference type="ARBA" id="ARBA00023136"/>
    </source>
</evidence>
<keyword evidence="4 12" id="KW-0812">Transmembrane</keyword>
<dbReference type="InterPro" id="IPR000337">
    <property type="entry name" value="GPCR_3"/>
</dbReference>
<dbReference type="InterPro" id="IPR001828">
    <property type="entry name" value="ANF_lig-bd_rcpt"/>
</dbReference>
<keyword evidence="15" id="KW-1185">Reference proteome</keyword>
<dbReference type="Pfam" id="PF07562">
    <property type="entry name" value="NCD3G"/>
    <property type="match status" value="1"/>
</dbReference>
<dbReference type="Proteomes" id="UP001181693">
    <property type="component" value="Unassembled WGS sequence"/>
</dbReference>
<comment type="similarity">
    <text evidence="2">Belongs to the G-protein coupled receptor 3 family.</text>
</comment>
<feature type="transmembrane region" description="Helical" evidence="12">
    <location>
        <begin position="763"/>
        <end position="786"/>
    </location>
</feature>
<evidence type="ECO:0000256" key="6">
    <source>
        <dbReference type="ARBA" id="ARBA00022989"/>
    </source>
</evidence>
<dbReference type="PROSITE" id="PS50259">
    <property type="entry name" value="G_PROTEIN_RECEP_F3_4"/>
    <property type="match status" value="1"/>
</dbReference>